<reference evidence="1" key="1">
    <citation type="submission" date="2021-03" db="EMBL/GenBank/DDBJ databases">
        <title>Draft genome sequence of rust myrtle Austropuccinia psidii MF-1, a brazilian biotype.</title>
        <authorList>
            <person name="Quecine M.C."/>
            <person name="Pachon D.M.R."/>
            <person name="Bonatelli M.L."/>
            <person name="Correr F.H."/>
            <person name="Franceschini L.M."/>
            <person name="Leite T.F."/>
            <person name="Margarido G.R.A."/>
            <person name="Almeida C.A."/>
            <person name="Ferrarezi J.A."/>
            <person name="Labate C.A."/>
        </authorList>
    </citation>
    <scope>NUCLEOTIDE SEQUENCE</scope>
    <source>
        <strain evidence="1">MF-1</strain>
    </source>
</reference>
<dbReference type="EMBL" id="AVOT02001234">
    <property type="protein sequence ID" value="MBW0466191.1"/>
    <property type="molecule type" value="Genomic_DNA"/>
</dbReference>
<dbReference type="Proteomes" id="UP000765509">
    <property type="component" value="Unassembled WGS sequence"/>
</dbReference>
<keyword evidence="2" id="KW-1185">Reference proteome</keyword>
<dbReference type="AlphaFoldDB" id="A0A9Q3BJS7"/>
<gene>
    <name evidence="1" type="ORF">O181_005906</name>
</gene>
<protein>
    <submittedName>
        <fullName evidence="1">Uncharacterized protein</fullName>
    </submittedName>
</protein>
<accession>A0A9Q3BJS7</accession>
<evidence type="ECO:0000313" key="2">
    <source>
        <dbReference type="Proteomes" id="UP000765509"/>
    </source>
</evidence>
<proteinExistence type="predicted"/>
<organism evidence="1 2">
    <name type="scientific">Austropuccinia psidii MF-1</name>
    <dbReference type="NCBI Taxonomy" id="1389203"/>
    <lineage>
        <taxon>Eukaryota</taxon>
        <taxon>Fungi</taxon>
        <taxon>Dikarya</taxon>
        <taxon>Basidiomycota</taxon>
        <taxon>Pucciniomycotina</taxon>
        <taxon>Pucciniomycetes</taxon>
        <taxon>Pucciniales</taxon>
        <taxon>Sphaerophragmiaceae</taxon>
        <taxon>Austropuccinia</taxon>
    </lineage>
</organism>
<comment type="caution">
    <text evidence="1">The sequence shown here is derived from an EMBL/GenBank/DDBJ whole genome shotgun (WGS) entry which is preliminary data.</text>
</comment>
<evidence type="ECO:0000313" key="1">
    <source>
        <dbReference type="EMBL" id="MBW0466191.1"/>
    </source>
</evidence>
<name>A0A9Q3BJS7_9BASI</name>
<sequence length="172" mass="19574">MSELPQKIPLSILDYSEFTSLFFTHYTKWVVDFPSLPSFEWAFVIIDSPKVEGLILVYDFIYHFNPIIYFKNELITFDSSGIISPTTNYFSTTFNSVSLVGELKTHSLPSSVHIPPIIPSQSFLSSRDEVLKEIKDVGEGVSISSLHLFQVDIDLPYLSCHASLEEKLDEEE</sequence>